<dbReference type="RefSeq" id="WP_005468052.1">
    <property type="nucleotide sequence ID" value="NZ_KB291034.1"/>
</dbReference>
<dbReference type="HOGENOM" id="CLU_016599_1_2_10"/>
<dbReference type="Proteomes" id="UP000010408">
    <property type="component" value="Unassembled WGS sequence"/>
</dbReference>
<accession>L1NIK8</accession>
<dbReference type="EMBL" id="AMEQ01000003">
    <property type="protein sequence ID" value="EKY03203.1"/>
    <property type="molecule type" value="Genomic_DNA"/>
</dbReference>
<dbReference type="PANTHER" id="PTHR30069">
    <property type="entry name" value="TONB-DEPENDENT OUTER MEMBRANE RECEPTOR"/>
    <property type="match status" value="1"/>
</dbReference>
<dbReference type="eggNOG" id="COG1629">
    <property type="taxonomic scope" value="Bacteria"/>
</dbReference>
<dbReference type="Gene3D" id="2.60.40.1120">
    <property type="entry name" value="Carboxypeptidase-like, regulatory domain"/>
    <property type="match status" value="1"/>
</dbReference>
<dbReference type="PATRIC" id="fig|1127696.3.peg.79"/>
<protein>
    <submittedName>
        <fullName evidence="3">TonB-dependent receptor</fullName>
    </submittedName>
</protein>
<name>L1NIK8_9PORP</name>
<evidence type="ECO:0000256" key="2">
    <source>
        <dbReference type="SAM" id="SignalP"/>
    </source>
</evidence>
<dbReference type="SUPFAM" id="SSF56935">
    <property type="entry name" value="Porins"/>
    <property type="match status" value="1"/>
</dbReference>
<organism evidence="3 4">
    <name type="scientific">Porphyromonas catoniae F0037</name>
    <dbReference type="NCBI Taxonomy" id="1127696"/>
    <lineage>
        <taxon>Bacteria</taxon>
        <taxon>Pseudomonadati</taxon>
        <taxon>Bacteroidota</taxon>
        <taxon>Bacteroidia</taxon>
        <taxon>Bacteroidales</taxon>
        <taxon>Porphyromonadaceae</taxon>
        <taxon>Porphyromonas</taxon>
    </lineage>
</organism>
<feature type="chain" id="PRO_5003954634" evidence="2">
    <location>
        <begin position="24"/>
        <end position="786"/>
    </location>
</feature>
<evidence type="ECO:0000313" key="4">
    <source>
        <dbReference type="Proteomes" id="UP000010408"/>
    </source>
</evidence>
<dbReference type="GO" id="GO:0009279">
    <property type="term" value="C:cell outer membrane"/>
    <property type="evidence" value="ECO:0007669"/>
    <property type="project" value="TreeGrafter"/>
</dbReference>
<dbReference type="STRING" id="1127696.HMPREF9134_00092"/>
<sequence length="786" mass="88710">MAKQFLIICFIVCGWLNTQTVFAQETRPTQTIRGLVTDVASDAPLPLASIKILNTDIPATATNAEGQFVLPNIPVGRYDLQVSFMGYETEIVKDIVLTSAKEVNLEIRLKEHLGTLGEVVIRARVDKSRPLNKMTLTGARMLSTEEASRFAGGMDDPARLVSAYAGVASGLSNNGISIHGNSPGFLQWRLEDVEIPNPNHFADIGSYGGGLLTSLSSNVLGNSDFYTSAFPAEYNNAISGIFDMRLRNGNNQRFQHTFQLGILGINAASEGPLDKQGRASYIFNYRYSTIELLSKLSKSKDMSQSLDYQDLNFKLNFPTAHAGTFSFWTTALIDKVRPQMRKPSDWEYAEDAKDSRAKQTSAAAGLSHHYLWNNGGMLKTTLALTFSETNAWEGVYDALMNAKPVIDFKVRYTNAVLNSFFNKKYSSRHTNKTGVTITNMHYDMRFDMAPYYQQPLQRLSEGQGNTVLGSVYSSSLFNLSDDLSATVGINGQFLTLNKHWTLEPRLALKWQMTDKNSLGFAYGLYSRMEKLDVYFVKNPTTGQALVNKDLDFTRSQNVSLSYQHRLSDNLSIKIEPYYQYLTNIPVVAGSSYSLINRRSYYIGEQLVSEGRGYNYGVDVTLEKYMSHGLYYMVTASLFDSRYRGGDGKWYNTRFNRHYILNGLVGKEWMIGRSKRNVLSVNLRASLQGGDRYSPVNIPETLAHPDKETVYDERRAFQNELSPIFMLHYSISYRINCKKISHEFALKGLNATNYREYSGHAYNLHTGVIEPRRMKTTILNLLYRIDF</sequence>
<gene>
    <name evidence="3" type="ORF">HMPREF9134_00092</name>
</gene>
<dbReference type="GO" id="GO:0015344">
    <property type="term" value="F:siderophore uptake transmembrane transporter activity"/>
    <property type="evidence" value="ECO:0007669"/>
    <property type="project" value="TreeGrafter"/>
</dbReference>
<dbReference type="GO" id="GO:0044718">
    <property type="term" value="P:siderophore transmembrane transport"/>
    <property type="evidence" value="ECO:0007669"/>
    <property type="project" value="TreeGrafter"/>
</dbReference>
<reference evidence="3 4" key="1">
    <citation type="submission" date="2012-05" db="EMBL/GenBank/DDBJ databases">
        <authorList>
            <person name="Weinstock G."/>
            <person name="Sodergren E."/>
            <person name="Lobos E.A."/>
            <person name="Fulton L."/>
            <person name="Fulton R."/>
            <person name="Courtney L."/>
            <person name="Fronick C."/>
            <person name="O'Laughlin M."/>
            <person name="Godfrey J."/>
            <person name="Wilson R.M."/>
            <person name="Miner T."/>
            <person name="Farmer C."/>
            <person name="Delehaunty K."/>
            <person name="Cordes M."/>
            <person name="Minx P."/>
            <person name="Tomlinson C."/>
            <person name="Chen J."/>
            <person name="Wollam A."/>
            <person name="Pepin K.H."/>
            <person name="Bhonagiri V."/>
            <person name="Zhang X."/>
            <person name="Suruliraj S."/>
            <person name="Warren W."/>
            <person name="Mitreva M."/>
            <person name="Mardis E.R."/>
            <person name="Wilson R.K."/>
        </authorList>
    </citation>
    <scope>NUCLEOTIDE SEQUENCE [LARGE SCALE GENOMIC DNA]</scope>
    <source>
        <strain evidence="3 4">F0037</strain>
    </source>
</reference>
<dbReference type="PANTHER" id="PTHR30069:SF29">
    <property type="entry name" value="HEMOGLOBIN AND HEMOGLOBIN-HAPTOGLOBIN-BINDING PROTEIN 1-RELATED"/>
    <property type="match status" value="1"/>
</dbReference>
<feature type="signal peptide" evidence="2">
    <location>
        <begin position="1"/>
        <end position="23"/>
    </location>
</feature>
<dbReference type="Pfam" id="PF13620">
    <property type="entry name" value="CarboxypepD_reg"/>
    <property type="match status" value="1"/>
</dbReference>
<keyword evidence="1 2" id="KW-0732">Signal</keyword>
<evidence type="ECO:0000256" key="1">
    <source>
        <dbReference type="ARBA" id="ARBA00022729"/>
    </source>
</evidence>
<evidence type="ECO:0000313" key="3">
    <source>
        <dbReference type="EMBL" id="EKY03203.1"/>
    </source>
</evidence>
<keyword evidence="3" id="KW-0675">Receptor</keyword>
<dbReference type="InterPro" id="IPR039426">
    <property type="entry name" value="TonB-dep_rcpt-like"/>
</dbReference>
<comment type="caution">
    <text evidence="3">The sequence shown here is derived from an EMBL/GenBank/DDBJ whole genome shotgun (WGS) entry which is preliminary data.</text>
</comment>
<dbReference type="SUPFAM" id="SSF49464">
    <property type="entry name" value="Carboxypeptidase regulatory domain-like"/>
    <property type="match status" value="1"/>
</dbReference>
<dbReference type="InterPro" id="IPR008969">
    <property type="entry name" value="CarboxyPept-like_regulatory"/>
</dbReference>
<proteinExistence type="predicted"/>
<dbReference type="AlphaFoldDB" id="L1NIK8"/>